<evidence type="ECO:0000256" key="4">
    <source>
        <dbReference type="ARBA" id="ARBA00022989"/>
    </source>
</evidence>
<organism evidence="8 9">
    <name type="scientific">Tessaracoccus defluvii</name>
    <dbReference type="NCBI Taxonomy" id="1285901"/>
    <lineage>
        <taxon>Bacteria</taxon>
        <taxon>Bacillati</taxon>
        <taxon>Actinomycetota</taxon>
        <taxon>Actinomycetes</taxon>
        <taxon>Propionibacteriales</taxon>
        <taxon>Propionibacteriaceae</taxon>
        <taxon>Tessaracoccus</taxon>
    </lineage>
</organism>
<dbReference type="AlphaFoldDB" id="A0A7H0H5U2"/>
<dbReference type="Proteomes" id="UP000516117">
    <property type="component" value="Chromosome"/>
</dbReference>
<evidence type="ECO:0000313" key="9">
    <source>
        <dbReference type="Proteomes" id="UP000516117"/>
    </source>
</evidence>
<feature type="domain" description="Type II secretion system protein GspF" evidence="7">
    <location>
        <begin position="63"/>
        <end position="183"/>
    </location>
</feature>
<sequence>MSPVWWAACLAALAVALLVPHPAGDLRRLRPEGARPRLLRRVARLRRPNPATRGGEVADALGFLAVCLDAGLPMVRALSIVADASAPATSAVLRRLSSELTLGRRTDEAWGALRGDPVWGAAAADVARAERSGLCLADLLRLHADDARRVAADRATLAARTVGVRSVVPLMVCFLPAFILVGVVPIVAGLVADFMG</sequence>
<evidence type="ECO:0000256" key="6">
    <source>
        <dbReference type="SAM" id="Phobius"/>
    </source>
</evidence>
<dbReference type="InterPro" id="IPR042094">
    <property type="entry name" value="T2SS_GspF_sf"/>
</dbReference>
<dbReference type="RefSeq" id="WP_187721028.1">
    <property type="nucleotide sequence ID" value="NZ_BAABBL010000017.1"/>
</dbReference>
<keyword evidence="4 6" id="KW-1133">Transmembrane helix</keyword>
<evidence type="ECO:0000256" key="2">
    <source>
        <dbReference type="ARBA" id="ARBA00022475"/>
    </source>
</evidence>
<dbReference type="Gene3D" id="1.20.81.30">
    <property type="entry name" value="Type II secretion system (T2SS), domain F"/>
    <property type="match status" value="1"/>
</dbReference>
<dbReference type="Pfam" id="PF00482">
    <property type="entry name" value="T2SSF"/>
    <property type="match status" value="1"/>
</dbReference>
<evidence type="ECO:0000256" key="5">
    <source>
        <dbReference type="ARBA" id="ARBA00023136"/>
    </source>
</evidence>
<keyword evidence="2" id="KW-1003">Cell membrane</keyword>
<comment type="subcellular location">
    <subcellularLocation>
        <location evidence="1">Cell membrane</location>
        <topology evidence="1">Multi-pass membrane protein</topology>
    </subcellularLocation>
</comment>
<keyword evidence="5 6" id="KW-0472">Membrane</keyword>
<evidence type="ECO:0000259" key="7">
    <source>
        <dbReference type="Pfam" id="PF00482"/>
    </source>
</evidence>
<dbReference type="PANTHER" id="PTHR35007">
    <property type="entry name" value="INTEGRAL MEMBRANE PROTEIN-RELATED"/>
    <property type="match status" value="1"/>
</dbReference>
<protein>
    <submittedName>
        <fullName evidence="8">Type II secretion system F family protein</fullName>
    </submittedName>
</protein>
<gene>
    <name evidence="8" type="ORF">H9L22_17720</name>
</gene>
<feature type="transmembrane region" description="Helical" evidence="6">
    <location>
        <begin position="167"/>
        <end position="192"/>
    </location>
</feature>
<dbReference type="EMBL" id="CP060789">
    <property type="protein sequence ID" value="QNP55908.1"/>
    <property type="molecule type" value="Genomic_DNA"/>
</dbReference>
<dbReference type="InterPro" id="IPR018076">
    <property type="entry name" value="T2SS_GspF_dom"/>
</dbReference>
<dbReference type="PANTHER" id="PTHR35007:SF3">
    <property type="entry name" value="POSSIBLE CONSERVED ALANINE RICH MEMBRANE PROTEIN"/>
    <property type="match status" value="1"/>
</dbReference>
<accession>A0A7H0H5U2</accession>
<dbReference type="KEGG" id="tdf:H9L22_17720"/>
<proteinExistence type="predicted"/>
<name>A0A7H0H5U2_9ACTN</name>
<evidence type="ECO:0000313" key="8">
    <source>
        <dbReference type="EMBL" id="QNP55908.1"/>
    </source>
</evidence>
<dbReference type="GO" id="GO:0005886">
    <property type="term" value="C:plasma membrane"/>
    <property type="evidence" value="ECO:0007669"/>
    <property type="project" value="UniProtKB-SubCell"/>
</dbReference>
<evidence type="ECO:0000256" key="1">
    <source>
        <dbReference type="ARBA" id="ARBA00004651"/>
    </source>
</evidence>
<keyword evidence="3 6" id="KW-0812">Transmembrane</keyword>
<reference evidence="8 9" key="1">
    <citation type="submission" date="2020-08" db="EMBL/GenBank/DDBJ databases">
        <title>Genome sequence of Tessaracoccus defluvii JCM 17540T.</title>
        <authorList>
            <person name="Hyun D.-W."/>
            <person name="Bae J.-W."/>
        </authorList>
    </citation>
    <scope>NUCLEOTIDE SEQUENCE [LARGE SCALE GENOMIC DNA]</scope>
    <source>
        <strain evidence="8 9">JCM 17540</strain>
    </source>
</reference>
<evidence type="ECO:0000256" key="3">
    <source>
        <dbReference type="ARBA" id="ARBA00022692"/>
    </source>
</evidence>
<keyword evidence="9" id="KW-1185">Reference proteome</keyword>